<dbReference type="InParanoid" id="E3N912"/>
<feature type="chain" id="PRO_5003178324" description="PAN-3 domain-containing protein" evidence="1">
    <location>
        <begin position="19"/>
        <end position="300"/>
    </location>
</feature>
<organism evidence="4">
    <name type="scientific">Caenorhabditis remanei</name>
    <name type="common">Caenorhabditis vulgaris</name>
    <dbReference type="NCBI Taxonomy" id="31234"/>
    <lineage>
        <taxon>Eukaryota</taxon>
        <taxon>Metazoa</taxon>
        <taxon>Ecdysozoa</taxon>
        <taxon>Nematoda</taxon>
        <taxon>Chromadorea</taxon>
        <taxon>Rhabditida</taxon>
        <taxon>Rhabditina</taxon>
        <taxon>Rhabditomorpha</taxon>
        <taxon>Rhabditoidea</taxon>
        <taxon>Rhabditidae</taxon>
        <taxon>Peloderinae</taxon>
        <taxon>Caenorhabditis</taxon>
    </lineage>
</organism>
<dbReference type="EMBL" id="DS268561">
    <property type="protein sequence ID" value="EFO90086.1"/>
    <property type="molecule type" value="Genomic_DNA"/>
</dbReference>
<dbReference type="PANTHER" id="PTHR47629">
    <property type="entry name" value="C-TYPE LECTIN-RELATED"/>
    <property type="match status" value="1"/>
</dbReference>
<dbReference type="FunCoup" id="E3N912">
    <property type="interactions" value="1785"/>
</dbReference>
<dbReference type="PANTHER" id="PTHR47629:SF8">
    <property type="entry name" value="PAN-3 DOMAIN-CONTAINING PROTEIN"/>
    <property type="match status" value="1"/>
</dbReference>
<dbReference type="OrthoDB" id="5873481at2759"/>
<gene>
    <name evidence="3" type="ORF">CRE_20917</name>
</gene>
<evidence type="ECO:0000313" key="4">
    <source>
        <dbReference type="Proteomes" id="UP000008281"/>
    </source>
</evidence>
<dbReference type="eggNOG" id="ENOG502TI49">
    <property type="taxonomic scope" value="Eukaryota"/>
</dbReference>
<dbReference type="SMART" id="SM00605">
    <property type="entry name" value="CW"/>
    <property type="match status" value="1"/>
</dbReference>
<name>E3N912_CAERE</name>
<dbReference type="OMA" id="ANDACHF"/>
<accession>E3N912</accession>
<keyword evidence="4" id="KW-1185">Reference proteome</keyword>
<feature type="signal peptide" evidence="1">
    <location>
        <begin position="1"/>
        <end position="18"/>
    </location>
</feature>
<reference evidence="3" key="1">
    <citation type="submission" date="2007-07" db="EMBL/GenBank/DDBJ databases">
        <title>PCAP assembly of the Caenorhabditis remanei genome.</title>
        <authorList>
            <consortium name="The Caenorhabditis remanei Sequencing Consortium"/>
            <person name="Wilson R.K."/>
        </authorList>
    </citation>
    <scope>NUCLEOTIDE SEQUENCE [LARGE SCALE GENOMIC DNA]</scope>
    <source>
        <strain evidence="3">PB4641</strain>
    </source>
</reference>
<sequence length="300" mass="33120">MLSFTICLLFLIFPSVESNTKIVVVWGVPVEQSAVKVNDWNKCITQCLNDVKCVLIQKTGTSCNLFHLGSVKTVRKTGKESGQKVGFKRTIDNCPNSIDPPLFGKSSVSQTFVYNGDNYKYNITKIGTTGWSFGFSNTIQCPDDSFLSVRNKNQVCISVQLFPGPNFCKMQADGIKLCQSIGAIGLTGPYTYPEGNIIANHAANKLKETTSVKYKYQNFWIDGDRTGKTTVKVSDPTLNGVEGYDWQTSLTKVNGAYSCVYLGTSRDFFGKTYAYECSADKAGGFCMRGAICRTKPVTYY</sequence>
<dbReference type="AlphaFoldDB" id="E3N912"/>
<proteinExistence type="predicted"/>
<protein>
    <recommendedName>
        <fullName evidence="2">PAN-3 domain-containing protein</fullName>
    </recommendedName>
</protein>
<keyword evidence="1" id="KW-0732">Signal</keyword>
<dbReference type="InterPro" id="IPR006583">
    <property type="entry name" value="PAN-3_domain"/>
</dbReference>
<evidence type="ECO:0000259" key="2">
    <source>
        <dbReference type="SMART" id="SM00605"/>
    </source>
</evidence>
<dbReference type="Proteomes" id="UP000008281">
    <property type="component" value="Unassembled WGS sequence"/>
</dbReference>
<dbReference type="Pfam" id="PF08277">
    <property type="entry name" value="PAN_3"/>
    <property type="match status" value="1"/>
</dbReference>
<evidence type="ECO:0000313" key="3">
    <source>
        <dbReference type="EMBL" id="EFO90086.1"/>
    </source>
</evidence>
<evidence type="ECO:0000256" key="1">
    <source>
        <dbReference type="SAM" id="SignalP"/>
    </source>
</evidence>
<feature type="domain" description="PAN-3" evidence="2">
    <location>
        <begin position="2"/>
        <end position="130"/>
    </location>
</feature>
<dbReference type="HOGENOM" id="CLU_045736_0_0_1"/>